<proteinExistence type="predicted"/>
<name>A0A1Y0B443_9LAMI</name>
<protein>
    <submittedName>
        <fullName evidence="1">Uncharacterized protein</fullName>
    </submittedName>
</protein>
<dbReference type="AlphaFoldDB" id="A0A1Y0B443"/>
<geneLocation type="mitochondrion" evidence="1"/>
<reference evidence="1" key="1">
    <citation type="submission" date="2017-03" db="EMBL/GenBank/DDBJ databases">
        <title>The mitochondrial genome of the carnivorous plant Utricularia reniformis (Lentibulariaceae): structure, comparative analysis and evolutionary landmarks.</title>
        <authorList>
            <person name="Silva S.R."/>
            <person name="Alvarenga D.O."/>
            <person name="Michael T.P."/>
            <person name="Miranda V.F.O."/>
            <person name="Varani A.M."/>
        </authorList>
    </citation>
    <scope>NUCLEOTIDE SEQUENCE</scope>
</reference>
<dbReference type="EMBL" id="KY774314">
    <property type="protein sequence ID" value="ART32225.1"/>
    <property type="molecule type" value="Genomic_DNA"/>
</dbReference>
<evidence type="ECO:0000313" key="1">
    <source>
        <dbReference type="EMBL" id="ART32225.1"/>
    </source>
</evidence>
<accession>A0A1Y0B443</accession>
<keyword evidence="1" id="KW-0496">Mitochondrion</keyword>
<sequence>MIVGDFCILGHTCIVSESIAKLVLLLATKGSNQMLVFDPSPIKFMIQGKAIGLIFLR</sequence>
<gene>
    <name evidence="1" type="ORF">AEK19_MT2069</name>
</gene>
<organism evidence="1">
    <name type="scientific">Utricularia reniformis</name>
    <dbReference type="NCBI Taxonomy" id="192314"/>
    <lineage>
        <taxon>Eukaryota</taxon>
        <taxon>Viridiplantae</taxon>
        <taxon>Streptophyta</taxon>
        <taxon>Embryophyta</taxon>
        <taxon>Tracheophyta</taxon>
        <taxon>Spermatophyta</taxon>
        <taxon>Magnoliopsida</taxon>
        <taxon>eudicotyledons</taxon>
        <taxon>Gunneridae</taxon>
        <taxon>Pentapetalae</taxon>
        <taxon>asterids</taxon>
        <taxon>lamiids</taxon>
        <taxon>Lamiales</taxon>
        <taxon>Lentibulariaceae</taxon>
        <taxon>Utricularia</taxon>
    </lineage>
</organism>